<protein>
    <recommendedName>
        <fullName evidence="7">Nudix hydrolase domain-containing protein</fullName>
    </recommendedName>
</protein>
<dbReference type="GO" id="GO:0005737">
    <property type="term" value="C:cytoplasm"/>
    <property type="evidence" value="ECO:0007669"/>
    <property type="project" value="TreeGrafter"/>
</dbReference>
<organism evidence="8 9">
    <name type="scientific">Ziziphus jujuba var. spinosa</name>
    <dbReference type="NCBI Taxonomy" id="714518"/>
    <lineage>
        <taxon>Eukaryota</taxon>
        <taxon>Viridiplantae</taxon>
        <taxon>Streptophyta</taxon>
        <taxon>Embryophyta</taxon>
        <taxon>Tracheophyta</taxon>
        <taxon>Spermatophyta</taxon>
        <taxon>Magnoliopsida</taxon>
        <taxon>eudicotyledons</taxon>
        <taxon>Gunneridae</taxon>
        <taxon>Pentapetalae</taxon>
        <taxon>rosids</taxon>
        <taxon>fabids</taxon>
        <taxon>Rosales</taxon>
        <taxon>Rhamnaceae</taxon>
        <taxon>Paliureae</taxon>
        <taxon>Ziziphus</taxon>
    </lineage>
</organism>
<keyword evidence="5" id="KW-0460">Magnesium</keyword>
<accession>A0A978UAE8</accession>
<dbReference type="PANTHER" id="PTHR12629:SF0">
    <property type="entry name" value="DIPHOSPHOINOSITOL-POLYPHOSPHATE DIPHOSPHATASE"/>
    <property type="match status" value="1"/>
</dbReference>
<name>A0A978UAE8_ZIZJJ</name>
<dbReference type="PROSITE" id="PS00893">
    <property type="entry name" value="NUDIX_BOX"/>
    <property type="match status" value="1"/>
</dbReference>
<dbReference type="GO" id="GO:0046872">
    <property type="term" value="F:metal ion binding"/>
    <property type="evidence" value="ECO:0007669"/>
    <property type="project" value="UniProtKB-KW"/>
</dbReference>
<keyword evidence="6" id="KW-1133">Transmembrane helix</keyword>
<proteinExistence type="inferred from homology"/>
<feature type="domain" description="Nudix hydrolase" evidence="7">
    <location>
        <begin position="56"/>
        <end position="201"/>
    </location>
</feature>
<dbReference type="PROSITE" id="PS51462">
    <property type="entry name" value="NUDIX"/>
    <property type="match status" value="1"/>
</dbReference>
<evidence type="ECO:0000313" key="9">
    <source>
        <dbReference type="Proteomes" id="UP000813462"/>
    </source>
</evidence>
<evidence type="ECO:0000256" key="6">
    <source>
        <dbReference type="SAM" id="Phobius"/>
    </source>
</evidence>
<dbReference type="Proteomes" id="UP000813462">
    <property type="component" value="Unassembled WGS sequence"/>
</dbReference>
<dbReference type="InterPro" id="IPR000086">
    <property type="entry name" value="NUDIX_hydrolase_dom"/>
</dbReference>
<evidence type="ECO:0000256" key="2">
    <source>
        <dbReference type="ARBA" id="ARBA00005582"/>
    </source>
</evidence>
<evidence type="ECO:0000256" key="3">
    <source>
        <dbReference type="ARBA" id="ARBA00022723"/>
    </source>
</evidence>
<evidence type="ECO:0000256" key="4">
    <source>
        <dbReference type="ARBA" id="ARBA00022801"/>
    </source>
</evidence>
<dbReference type="GO" id="GO:0005634">
    <property type="term" value="C:nucleus"/>
    <property type="evidence" value="ECO:0007669"/>
    <property type="project" value="TreeGrafter"/>
</dbReference>
<dbReference type="InterPro" id="IPR020084">
    <property type="entry name" value="NUDIX_hydrolase_CS"/>
</dbReference>
<dbReference type="InterPro" id="IPR015797">
    <property type="entry name" value="NUDIX_hydrolase-like_dom_sf"/>
</dbReference>
<keyword evidence="3" id="KW-0479">Metal-binding</keyword>
<dbReference type="CDD" id="cd04666">
    <property type="entry name" value="NUDIX_DIPP2_like_Nudt4"/>
    <property type="match status" value="1"/>
</dbReference>
<gene>
    <name evidence="8" type="ORF">FEM48_Zijuj12G0015000</name>
</gene>
<feature type="transmembrane region" description="Helical" evidence="6">
    <location>
        <begin position="21"/>
        <end position="41"/>
    </location>
</feature>
<dbReference type="AlphaFoldDB" id="A0A978UAE8"/>
<comment type="caution">
    <text evidence="8">The sequence shown here is derived from an EMBL/GenBank/DDBJ whole genome shotgun (WGS) entry which is preliminary data.</text>
</comment>
<evidence type="ECO:0000256" key="1">
    <source>
        <dbReference type="ARBA" id="ARBA00001946"/>
    </source>
</evidence>
<evidence type="ECO:0000313" key="8">
    <source>
        <dbReference type="EMBL" id="KAH7511741.1"/>
    </source>
</evidence>
<keyword evidence="6" id="KW-0472">Membrane</keyword>
<evidence type="ECO:0000256" key="5">
    <source>
        <dbReference type="ARBA" id="ARBA00022842"/>
    </source>
</evidence>
<dbReference type="Gene3D" id="3.90.79.10">
    <property type="entry name" value="Nucleoside Triphosphate Pyrophosphohydrolase"/>
    <property type="match status" value="1"/>
</dbReference>
<dbReference type="PANTHER" id="PTHR12629">
    <property type="entry name" value="DIPHOSPHOINOSITOL POLYPHOSPHATE PHOSPHOHYDROLASE"/>
    <property type="match status" value="1"/>
</dbReference>
<sequence length="224" mass="25085">MAQLVARTGRHLQRYNGGCRLVAGYCYSLLCVFVSLSYLGLEEGIDYSTGTATATAPPPMVVCIPFKYRNALENGKSTYEKVVEVLMISSTSGPGLVFPKGGWENDETVEQAAVREAIEEAGVRGELMHFLGYYCFSKSKNLQDELCPGGVCKAAMFVLLVNEELQSWPEQSTRQRSWLTIREATECCRHPWMRNALEEGFSKWHANEIIISKPKEEENNIISI</sequence>
<dbReference type="EMBL" id="JAEACU010000012">
    <property type="protein sequence ID" value="KAH7511741.1"/>
    <property type="molecule type" value="Genomic_DNA"/>
</dbReference>
<comment type="cofactor">
    <cofactor evidence="1">
        <name>Mg(2+)</name>
        <dbReference type="ChEBI" id="CHEBI:18420"/>
    </cofactor>
</comment>
<keyword evidence="6" id="KW-0812">Transmembrane</keyword>
<dbReference type="Pfam" id="PF00293">
    <property type="entry name" value="NUDIX"/>
    <property type="match status" value="1"/>
</dbReference>
<dbReference type="GO" id="GO:0016462">
    <property type="term" value="F:pyrophosphatase activity"/>
    <property type="evidence" value="ECO:0007669"/>
    <property type="project" value="InterPro"/>
</dbReference>
<reference evidence="8" key="1">
    <citation type="journal article" date="2021" name="Front. Plant Sci.">
        <title>Chromosome-Scale Genome Assembly for Chinese Sour Jujube and Insights Into Its Genome Evolution and Domestication Signature.</title>
        <authorList>
            <person name="Shen L.-Y."/>
            <person name="Luo H."/>
            <person name="Wang X.-L."/>
            <person name="Wang X.-M."/>
            <person name="Qiu X.-J."/>
            <person name="Liu H."/>
            <person name="Zhou S.-S."/>
            <person name="Jia K.-H."/>
            <person name="Nie S."/>
            <person name="Bao Y.-T."/>
            <person name="Zhang R.-G."/>
            <person name="Yun Q.-Z."/>
            <person name="Chai Y.-H."/>
            <person name="Lu J.-Y."/>
            <person name="Li Y."/>
            <person name="Zhao S.-W."/>
            <person name="Mao J.-F."/>
            <person name="Jia S.-G."/>
            <person name="Mao Y.-M."/>
        </authorList>
    </citation>
    <scope>NUCLEOTIDE SEQUENCE</scope>
    <source>
        <strain evidence="8">AT0</strain>
        <tissue evidence="8">Leaf</tissue>
    </source>
</reference>
<dbReference type="InterPro" id="IPR047198">
    <property type="entry name" value="DDP-like_NUDIX"/>
</dbReference>
<evidence type="ECO:0000259" key="7">
    <source>
        <dbReference type="PROSITE" id="PS51462"/>
    </source>
</evidence>
<dbReference type="SUPFAM" id="SSF55811">
    <property type="entry name" value="Nudix"/>
    <property type="match status" value="1"/>
</dbReference>
<comment type="similarity">
    <text evidence="2">Belongs to the Nudix hydrolase family.</text>
</comment>
<keyword evidence="4" id="KW-0378">Hydrolase</keyword>